<keyword evidence="4 9" id="KW-1003">Cell membrane</keyword>
<dbReference type="PATRIC" id="fig|1618429.3.peg.13"/>
<dbReference type="AlphaFoldDB" id="A0A0G0WQQ6"/>
<keyword evidence="6 9" id="KW-0812">Transmembrane</keyword>
<gene>
    <name evidence="11" type="ORF">UU67_C0001G0013</name>
</gene>
<dbReference type="PANTHER" id="PTHR30413">
    <property type="entry name" value="INNER MEMBRANE TRANSPORT PERMEASE"/>
    <property type="match status" value="1"/>
</dbReference>
<dbReference type="GO" id="GO:0015920">
    <property type="term" value="P:lipopolysaccharide transport"/>
    <property type="evidence" value="ECO:0007669"/>
    <property type="project" value="TreeGrafter"/>
</dbReference>
<dbReference type="Pfam" id="PF01061">
    <property type="entry name" value="ABC2_membrane"/>
    <property type="match status" value="1"/>
</dbReference>
<evidence type="ECO:0000256" key="3">
    <source>
        <dbReference type="ARBA" id="ARBA00022448"/>
    </source>
</evidence>
<evidence type="ECO:0000256" key="4">
    <source>
        <dbReference type="ARBA" id="ARBA00022475"/>
    </source>
</evidence>
<feature type="transmembrane region" description="Helical" evidence="9">
    <location>
        <begin position="77"/>
        <end position="98"/>
    </location>
</feature>
<evidence type="ECO:0000256" key="7">
    <source>
        <dbReference type="ARBA" id="ARBA00022989"/>
    </source>
</evidence>
<evidence type="ECO:0000256" key="1">
    <source>
        <dbReference type="ARBA" id="ARBA00004429"/>
    </source>
</evidence>
<comment type="subcellular location">
    <subcellularLocation>
        <location evidence="1">Cell inner membrane</location>
        <topology evidence="1">Multi-pass membrane protein</topology>
    </subcellularLocation>
    <subcellularLocation>
        <location evidence="9">Cell membrane</location>
        <topology evidence="9">Multi-pass membrane protein</topology>
    </subcellularLocation>
</comment>
<dbReference type="Proteomes" id="UP000034753">
    <property type="component" value="Unassembled WGS sequence"/>
</dbReference>
<dbReference type="InterPro" id="IPR047817">
    <property type="entry name" value="ABC2_TM_bact-type"/>
</dbReference>
<accession>A0A0G0WQQ6</accession>
<feature type="transmembrane region" description="Helical" evidence="9">
    <location>
        <begin position="45"/>
        <end position="65"/>
    </location>
</feature>
<dbReference type="InterPro" id="IPR013525">
    <property type="entry name" value="ABC2_TM"/>
</dbReference>
<dbReference type="GO" id="GO:0005886">
    <property type="term" value="C:plasma membrane"/>
    <property type="evidence" value="ECO:0007669"/>
    <property type="project" value="UniProtKB-SubCell"/>
</dbReference>
<evidence type="ECO:0000256" key="9">
    <source>
        <dbReference type="RuleBase" id="RU361157"/>
    </source>
</evidence>
<protein>
    <recommendedName>
        <fullName evidence="9">Transport permease protein</fullName>
    </recommendedName>
</protein>
<evidence type="ECO:0000256" key="6">
    <source>
        <dbReference type="ARBA" id="ARBA00022692"/>
    </source>
</evidence>
<feature type="transmembrane region" description="Helical" evidence="9">
    <location>
        <begin position="153"/>
        <end position="177"/>
    </location>
</feature>
<proteinExistence type="inferred from homology"/>
<reference evidence="11 12" key="1">
    <citation type="journal article" date="2015" name="Nature">
        <title>rRNA introns, odd ribosomes, and small enigmatic genomes across a large radiation of phyla.</title>
        <authorList>
            <person name="Brown C.T."/>
            <person name="Hug L.A."/>
            <person name="Thomas B.C."/>
            <person name="Sharon I."/>
            <person name="Castelle C.J."/>
            <person name="Singh A."/>
            <person name="Wilkins M.J."/>
            <person name="Williams K.H."/>
            <person name="Banfield J.F."/>
        </authorList>
    </citation>
    <scope>NUCLEOTIDE SEQUENCE [LARGE SCALE GENOMIC DNA]</scope>
</reference>
<sequence length="274" mass="31490">METTTTIIKPQKKFSFLDLKEIWDHKGLLYFFTWRDLKIRYKQTLVGIGWALFQPFVTMIVFSIFFGNFAKIPSDGIPYPIFVYSGLLFWQFFSASLAQASSSLVSNQNIITRVYFPRLILPFYSTLTNLIDFGVASLMLVVLMFYYGFAPEWLLILLIPVLILITFMFAVGLGLFLASLNVKYRDIKFILPFFIQMLLFVTPVIYPPSILGKYSWLLAFNPMTGVIKTARTILLGGQTINWLQLEISSLAAVIIFVVGVVYFKKTEKYFADLI</sequence>
<keyword evidence="5" id="KW-0997">Cell inner membrane</keyword>
<keyword evidence="3 9" id="KW-0813">Transport</keyword>
<dbReference type="PROSITE" id="PS51012">
    <property type="entry name" value="ABC_TM2"/>
    <property type="match status" value="1"/>
</dbReference>
<evidence type="ECO:0000313" key="12">
    <source>
        <dbReference type="Proteomes" id="UP000034753"/>
    </source>
</evidence>
<dbReference type="EMBL" id="LCBN01000001">
    <property type="protein sequence ID" value="KKS14417.1"/>
    <property type="molecule type" value="Genomic_DNA"/>
</dbReference>
<evidence type="ECO:0000313" key="11">
    <source>
        <dbReference type="EMBL" id="KKS14417.1"/>
    </source>
</evidence>
<feature type="transmembrane region" description="Helical" evidence="9">
    <location>
        <begin position="189"/>
        <end position="206"/>
    </location>
</feature>
<name>A0A0G0WQQ6_9BACT</name>
<keyword evidence="7 9" id="KW-1133">Transmembrane helix</keyword>
<dbReference type="GO" id="GO:0140359">
    <property type="term" value="F:ABC-type transporter activity"/>
    <property type="evidence" value="ECO:0007669"/>
    <property type="project" value="InterPro"/>
</dbReference>
<dbReference type="PANTHER" id="PTHR30413:SF8">
    <property type="entry name" value="TRANSPORT PERMEASE PROTEIN"/>
    <property type="match status" value="1"/>
</dbReference>
<feature type="transmembrane region" description="Helical" evidence="9">
    <location>
        <begin position="242"/>
        <end position="263"/>
    </location>
</feature>
<feature type="transmembrane region" description="Helical" evidence="9">
    <location>
        <begin position="119"/>
        <end position="147"/>
    </location>
</feature>
<evidence type="ECO:0000259" key="10">
    <source>
        <dbReference type="PROSITE" id="PS51012"/>
    </source>
</evidence>
<keyword evidence="8 9" id="KW-0472">Membrane</keyword>
<feature type="domain" description="ABC transmembrane type-2" evidence="10">
    <location>
        <begin position="46"/>
        <end position="266"/>
    </location>
</feature>
<evidence type="ECO:0000256" key="8">
    <source>
        <dbReference type="ARBA" id="ARBA00023136"/>
    </source>
</evidence>
<comment type="caution">
    <text evidence="11">The sequence shown here is derived from an EMBL/GenBank/DDBJ whole genome shotgun (WGS) entry which is preliminary data.</text>
</comment>
<organism evidence="11 12">
    <name type="scientific">Candidatus Daviesbacteria bacterium GW2011_GWB1_41_5</name>
    <dbReference type="NCBI Taxonomy" id="1618429"/>
    <lineage>
        <taxon>Bacteria</taxon>
        <taxon>Candidatus Daviesiibacteriota</taxon>
    </lineage>
</organism>
<evidence type="ECO:0000256" key="2">
    <source>
        <dbReference type="ARBA" id="ARBA00007783"/>
    </source>
</evidence>
<evidence type="ECO:0000256" key="5">
    <source>
        <dbReference type="ARBA" id="ARBA00022519"/>
    </source>
</evidence>
<comment type="similarity">
    <text evidence="2 9">Belongs to the ABC-2 integral membrane protein family.</text>
</comment>